<dbReference type="EMBL" id="MTYJ01000080">
    <property type="protein sequence ID" value="OQV16013.1"/>
    <property type="molecule type" value="Genomic_DNA"/>
</dbReference>
<evidence type="ECO:0000313" key="2">
    <source>
        <dbReference type="EMBL" id="OQV16013.1"/>
    </source>
</evidence>
<gene>
    <name evidence="2" type="ORF">BV898_09934</name>
</gene>
<keyword evidence="1" id="KW-0175">Coiled coil</keyword>
<protein>
    <submittedName>
        <fullName evidence="2">Uncharacterized protein</fullName>
    </submittedName>
</protein>
<name>A0A1W0WLL5_HYPEX</name>
<proteinExistence type="predicted"/>
<comment type="caution">
    <text evidence="2">The sequence shown here is derived from an EMBL/GenBank/DDBJ whole genome shotgun (WGS) entry which is preliminary data.</text>
</comment>
<keyword evidence="3" id="KW-1185">Reference proteome</keyword>
<evidence type="ECO:0000256" key="1">
    <source>
        <dbReference type="SAM" id="Coils"/>
    </source>
</evidence>
<sequence>MEKNCRCVLQYMGGQFDRTVPAITKPTTTFMQCSIIKRDAKIKKQDERIKKQNERIDKLERQMGMVLQKIETKEAEMSSCGVCALLNKSKSTP</sequence>
<accession>A0A1W0WLL5</accession>
<dbReference type="AlphaFoldDB" id="A0A1W0WLL5"/>
<evidence type="ECO:0000313" key="3">
    <source>
        <dbReference type="Proteomes" id="UP000192578"/>
    </source>
</evidence>
<reference evidence="3" key="1">
    <citation type="submission" date="2017-01" db="EMBL/GenBank/DDBJ databases">
        <title>Comparative genomics of anhydrobiosis in the tardigrade Hypsibius dujardini.</title>
        <authorList>
            <person name="Yoshida Y."/>
            <person name="Koutsovoulos G."/>
            <person name="Laetsch D."/>
            <person name="Stevens L."/>
            <person name="Kumar S."/>
            <person name="Horikawa D."/>
            <person name="Ishino K."/>
            <person name="Komine S."/>
            <person name="Tomita M."/>
            <person name="Blaxter M."/>
            <person name="Arakawa K."/>
        </authorList>
    </citation>
    <scope>NUCLEOTIDE SEQUENCE [LARGE SCALE GENOMIC DNA]</scope>
    <source>
        <strain evidence="3">Z151</strain>
    </source>
</reference>
<organism evidence="2 3">
    <name type="scientific">Hypsibius exemplaris</name>
    <name type="common">Freshwater tardigrade</name>
    <dbReference type="NCBI Taxonomy" id="2072580"/>
    <lineage>
        <taxon>Eukaryota</taxon>
        <taxon>Metazoa</taxon>
        <taxon>Ecdysozoa</taxon>
        <taxon>Tardigrada</taxon>
        <taxon>Eutardigrada</taxon>
        <taxon>Parachela</taxon>
        <taxon>Hypsibioidea</taxon>
        <taxon>Hypsibiidae</taxon>
        <taxon>Hypsibius</taxon>
    </lineage>
</organism>
<dbReference type="Proteomes" id="UP000192578">
    <property type="component" value="Unassembled WGS sequence"/>
</dbReference>
<feature type="coiled-coil region" evidence="1">
    <location>
        <begin position="42"/>
        <end position="76"/>
    </location>
</feature>